<evidence type="ECO:0000313" key="2">
    <source>
        <dbReference type="EMBL" id="SCL35301.1"/>
    </source>
</evidence>
<gene>
    <name evidence="2" type="ORF">GA0070624_5224</name>
</gene>
<name>A0A1C6T0Q9_9ACTN</name>
<reference evidence="3" key="1">
    <citation type="submission" date="2016-06" db="EMBL/GenBank/DDBJ databases">
        <authorList>
            <person name="Varghese N."/>
            <person name="Submissions Spin"/>
        </authorList>
    </citation>
    <scope>NUCLEOTIDE SEQUENCE [LARGE SCALE GENOMIC DNA]</scope>
    <source>
        <strain evidence="3">DSM 45431</strain>
    </source>
</reference>
<organism evidence="2 3">
    <name type="scientific">Micromonospora rhizosphaerae</name>
    <dbReference type="NCBI Taxonomy" id="568872"/>
    <lineage>
        <taxon>Bacteria</taxon>
        <taxon>Bacillati</taxon>
        <taxon>Actinomycetota</taxon>
        <taxon>Actinomycetes</taxon>
        <taxon>Micromonosporales</taxon>
        <taxon>Micromonosporaceae</taxon>
        <taxon>Micromonospora</taxon>
    </lineage>
</organism>
<dbReference type="EMBL" id="FMHV01000002">
    <property type="protein sequence ID" value="SCL35301.1"/>
    <property type="molecule type" value="Genomic_DNA"/>
</dbReference>
<feature type="compositionally biased region" description="Polar residues" evidence="1">
    <location>
        <begin position="8"/>
        <end position="17"/>
    </location>
</feature>
<feature type="region of interest" description="Disordered" evidence="1">
    <location>
        <begin position="1"/>
        <end position="23"/>
    </location>
</feature>
<accession>A0A1C6T0Q9</accession>
<evidence type="ECO:0000313" key="3">
    <source>
        <dbReference type="Proteomes" id="UP000199413"/>
    </source>
</evidence>
<evidence type="ECO:0000256" key="1">
    <source>
        <dbReference type="SAM" id="MobiDB-lite"/>
    </source>
</evidence>
<dbReference type="Proteomes" id="UP000199413">
    <property type="component" value="Unassembled WGS sequence"/>
</dbReference>
<dbReference type="AlphaFoldDB" id="A0A1C6T0Q9"/>
<sequence>MWVKAGSATPSAPTTPRGSPLAGVVSKLPPQRVGGVAVVPLVREQLAQLVQGHGLVRRYKELRAYPEALAMIRDDLQVAFALTGRFARSVAAAEPGIARLDDRFGVVGHVRLRCPPGVPRP</sequence>
<keyword evidence="3" id="KW-1185">Reference proteome</keyword>
<proteinExistence type="predicted"/>
<protein>
    <submittedName>
        <fullName evidence="2">Uncharacterized protein</fullName>
    </submittedName>
</protein>